<evidence type="ECO:0000313" key="4">
    <source>
        <dbReference type="EMBL" id="ORY17699.1"/>
    </source>
</evidence>
<keyword evidence="3" id="KW-0732">Signal</keyword>
<comment type="caution">
    <text evidence="4">The sequence shown here is derived from an EMBL/GenBank/DDBJ whole genome shotgun (WGS) entry which is preliminary data.</text>
</comment>
<name>A0A1Y2A5A4_9PLEO</name>
<keyword evidence="5" id="KW-1185">Reference proteome</keyword>
<evidence type="ECO:0000256" key="1">
    <source>
        <dbReference type="SAM" id="MobiDB-lite"/>
    </source>
</evidence>
<feature type="signal peptide" evidence="3">
    <location>
        <begin position="1"/>
        <end position="21"/>
    </location>
</feature>
<dbReference type="EMBL" id="MCFA01000011">
    <property type="protein sequence ID" value="ORY17699.1"/>
    <property type="molecule type" value="Genomic_DNA"/>
</dbReference>
<sequence length="280" mass="31576">MRSSLLFAYLCILTFGSFVLGQSILARSLPEHCQLPWSDYDTYLYFTDPATPKITYSIKTQFTEFYPYQLSKALNETGFQLLDLPEKDESKNACQWKDAGKVRKDGWTRGHISFHGPGLIPDVKHDIARIKDILGATTPSKELAVVWFLIVFPIFVLAISIFAPLYCTFRLNRYKEGDKNNADIELASMENGNVLKINDKDLPENSTRELETGPMKDTEQRCSAPPTYSEGDEKFETAQPSEASEYDMVSMKTGENYSVSFVSSSSSVYSQPEYIPGGKK</sequence>
<feature type="transmembrane region" description="Helical" evidence="2">
    <location>
        <begin position="145"/>
        <end position="169"/>
    </location>
</feature>
<feature type="compositionally biased region" description="Basic and acidic residues" evidence="1">
    <location>
        <begin position="197"/>
        <end position="220"/>
    </location>
</feature>
<dbReference type="OrthoDB" id="3770443at2759"/>
<evidence type="ECO:0000313" key="5">
    <source>
        <dbReference type="Proteomes" id="UP000193144"/>
    </source>
</evidence>
<proteinExistence type="predicted"/>
<keyword evidence="2" id="KW-0812">Transmembrane</keyword>
<protein>
    <recommendedName>
        <fullName evidence="6">SUR7/PalI family-domain-containing protein</fullName>
    </recommendedName>
</protein>
<evidence type="ECO:0000256" key="3">
    <source>
        <dbReference type="SAM" id="SignalP"/>
    </source>
</evidence>
<dbReference type="Proteomes" id="UP000193144">
    <property type="component" value="Unassembled WGS sequence"/>
</dbReference>
<keyword evidence="2" id="KW-1133">Transmembrane helix</keyword>
<reference evidence="4 5" key="1">
    <citation type="submission" date="2016-07" db="EMBL/GenBank/DDBJ databases">
        <title>Pervasive Adenine N6-methylation of Active Genes in Fungi.</title>
        <authorList>
            <consortium name="DOE Joint Genome Institute"/>
            <person name="Mondo S.J."/>
            <person name="Dannebaum R.O."/>
            <person name="Kuo R.C."/>
            <person name="Labutti K."/>
            <person name="Haridas S."/>
            <person name="Kuo A."/>
            <person name="Salamov A."/>
            <person name="Ahrendt S.R."/>
            <person name="Lipzen A."/>
            <person name="Sullivan W."/>
            <person name="Andreopoulos W.B."/>
            <person name="Clum A."/>
            <person name="Lindquist E."/>
            <person name="Daum C."/>
            <person name="Ramamoorthy G.K."/>
            <person name="Gryganskyi A."/>
            <person name="Culley D."/>
            <person name="Magnuson J.K."/>
            <person name="James T.Y."/>
            <person name="O'Malley M.A."/>
            <person name="Stajich J.E."/>
            <person name="Spatafora J.W."/>
            <person name="Visel A."/>
            <person name="Grigoriev I.V."/>
        </authorList>
    </citation>
    <scope>NUCLEOTIDE SEQUENCE [LARGE SCALE GENOMIC DNA]</scope>
    <source>
        <strain evidence="4 5">CBS 115471</strain>
    </source>
</reference>
<evidence type="ECO:0000256" key="2">
    <source>
        <dbReference type="SAM" id="Phobius"/>
    </source>
</evidence>
<feature type="chain" id="PRO_5012756487" description="SUR7/PalI family-domain-containing protein" evidence="3">
    <location>
        <begin position="22"/>
        <end position="280"/>
    </location>
</feature>
<accession>A0A1Y2A5A4</accession>
<keyword evidence="2" id="KW-0472">Membrane</keyword>
<organism evidence="4 5">
    <name type="scientific">Clohesyomyces aquaticus</name>
    <dbReference type="NCBI Taxonomy" id="1231657"/>
    <lineage>
        <taxon>Eukaryota</taxon>
        <taxon>Fungi</taxon>
        <taxon>Dikarya</taxon>
        <taxon>Ascomycota</taxon>
        <taxon>Pezizomycotina</taxon>
        <taxon>Dothideomycetes</taxon>
        <taxon>Pleosporomycetidae</taxon>
        <taxon>Pleosporales</taxon>
        <taxon>Lindgomycetaceae</taxon>
        <taxon>Clohesyomyces</taxon>
    </lineage>
</organism>
<evidence type="ECO:0008006" key="6">
    <source>
        <dbReference type="Google" id="ProtNLM"/>
    </source>
</evidence>
<dbReference type="AlphaFoldDB" id="A0A1Y2A5A4"/>
<gene>
    <name evidence="4" type="ORF">BCR34DRAFT_583548</name>
</gene>
<feature type="region of interest" description="Disordered" evidence="1">
    <location>
        <begin position="197"/>
        <end position="243"/>
    </location>
</feature>